<evidence type="ECO:0000259" key="5">
    <source>
        <dbReference type="Pfam" id="PF00150"/>
    </source>
</evidence>
<dbReference type="InterPro" id="IPR018087">
    <property type="entry name" value="Glyco_hydro_5_CS"/>
</dbReference>
<reference evidence="6 7" key="1">
    <citation type="submission" date="2018-04" db="EMBL/GenBank/DDBJ databases">
        <title>Novel species isolated from glacier.</title>
        <authorList>
            <person name="Liu Q."/>
            <person name="Xin Y.-H."/>
        </authorList>
    </citation>
    <scope>NUCLEOTIDE SEQUENCE [LARGE SCALE GENOMIC DNA]</scope>
    <source>
        <strain evidence="6 7">GT1R17</strain>
    </source>
</reference>
<dbReference type="Gene3D" id="3.20.20.80">
    <property type="entry name" value="Glycosidases"/>
    <property type="match status" value="1"/>
</dbReference>
<dbReference type="Pfam" id="PF00150">
    <property type="entry name" value="Cellulase"/>
    <property type="match status" value="1"/>
</dbReference>
<keyword evidence="4" id="KW-0732">Signal</keyword>
<dbReference type="OrthoDB" id="9776971at2"/>
<evidence type="ECO:0000313" key="7">
    <source>
        <dbReference type="Proteomes" id="UP000244248"/>
    </source>
</evidence>
<dbReference type="PANTHER" id="PTHR12631">
    <property type="entry name" value="ALPHA-L-IDURONIDASE"/>
    <property type="match status" value="1"/>
</dbReference>
<dbReference type="InterPro" id="IPR017853">
    <property type="entry name" value="GH"/>
</dbReference>
<dbReference type="GO" id="GO:0004553">
    <property type="term" value="F:hydrolase activity, hydrolyzing O-glycosyl compounds"/>
    <property type="evidence" value="ECO:0007669"/>
    <property type="project" value="InterPro"/>
</dbReference>
<dbReference type="Proteomes" id="UP000244248">
    <property type="component" value="Unassembled WGS sequence"/>
</dbReference>
<dbReference type="AlphaFoldDB" id="A0A2T5MIR5"/>
<keyword evidence="7" id="KW-1185">Reference proteome</keyword>
<evidence type="ECO:0000313" key="6">
    <source>
        <dbReference type="EMBL" id="PTU32454.1"/>
    </source>
</evidence>
<evidence type="ECO:0000256" key="3">
    <source>
        <dbReference type="RuleBase" id="RU361153"/>
    </source>
</evidence>
<name>A0A2T5MIR5_9GAMM</name>
<organism evidence="6 7">
    <name type="scientific">Stenotrophobium rhamnosiphilum</name>
    <dbReference type="NCBI Taxonomy" id="2029166"/>
    <lineage>
        <taxon>Bacteria</taxon>
        <taxon>Pseudomonadati</taxon>
        <taxon>Pseudomonadota</taxon>
        <taxon>Gammaproteobacteria</taxon>
        <taxon>Nevskiales</taxon>
        <taxon>Nevskiaceae</taxon>
        <taxon>Stenotrophobium</taxon>
    </lineage>
</organism>
<dbReference type="EMBL" id="QANS01000002">
    <property type="protein sequence ID" value="PTU32454.1"/>
    <property type="molecule type" value="Genomic_DNA"/>
</dbReference>
<evidence type="ECO:0000256" key="4">
    <source>
        <dbReference type="SAM" id="SignalP"/>
    </source>
</evidence>
<sequence length="471" mass="51515">MEGKIFQAIAIGLLSSSAFCADLPTPSVSNSVGVNVTFTATGPSIEAFKTDMPMMAAAGIKFARMDFAWDLIEKRTEQGNIWYDWSAYENIVDSMIQNGIRPYFILHHSHPKYEICAVPSGTECSKLYSPQHTNSIAAFSNWAAAAVSHFDDPHRFPTNPRIIWEIWNEPNLATFWYPVAGSSKTPVEQYLELAVATCTAIRSVTPNATIVGPALSKLNFSATNPQSTQQVSIAGKTYMEKLLDPNSNLRSCLDAISVHPYRAGATTTGNPETVADDYITLREMMNTPVGTGTLPIISGEWGYYSAPLVSYGVTSMVQAALVVRQQLTNLANNIPISIWYNWKDNGIDPFDNEKNYGLVSAVTLNSNAPSLAKPSYTALKTMSTELAGYELQSRITLSNPLDYALLFKNASGRYRLVMWTRDIPHLTSPKPSGSPLTPTTSVGMLGTRTSLISILGIPPTVLLTESPQYIE</sequence>
<dbReference type="InterPro" id="IPR001547">
    <property type="entry name" value="Glyco_hydro_5"/>
</dbReference>
<gene>
    <name evidence="6" type="ORF">CJD38_07350</name>
</gene>
<proteinExistence type="inferred from homology"/>
<evidence type="ECO:0000256" key="2">
    <source>
        <dbReference type="ARBA" id="ARBA00023295"/>
    </source>
</evidence>
<dbReference type="InterPro" id="IPR051923">
    <property type="entry name" value="Glycosyl_Hydrolase_39"/>
</dbReference>
<feature type="chain" id="PRO_5015685801" description="Glycoside hydrolase family 5 domain-containing protein" evidence="4">
    <location>
        <begin position="21"/>
        <end position="471"/>
    </location>
</feature>
<dbReference type="GO" id="GO:0000272">
    <property type="term" value="P:polysaccharide catabolic process"/>
    <property type="evidence" value="ECO:0007669"/>
    <property type="project" value="InterPro"/>
</dbReference>
<comment type="similarity">
    <text evidence="3">Belongs to the glycosyl hydrolase 5 (cellulase A) family.</text>
</comment>
<comment type="caution">
    <text evidence="6">The sequence shown here is derived from an EMBL/GenBank/DDBJ whole genome shotgun (WGS) entry which is preliminary data.</text>
</comment>
<evidence type="ECO:0000256" key="1">
    <source>
        <dbReference type="ARBA" id="ARBA00022801"/>
    </source>
</evidence>
<dbReference type="RefSeq" id="WP_107939650.1">
    <property type="nucleotide sequence ID" value="NZ_QANS01000002.1"/>
</dbReference>
<keyword evidence="1 3" id="KW-0378">Hydrolase</keyword>
<feature type="domain" description="Glycoside hydrolase family 5" evidence="5">
    <location>
        <begin position="47"/>
        <end position="343"/>
    </location>
</feature>
<dbReference type="PROSITE" id="PS00659">
    <property type="entry name" value="GLYCOSYL_HYDROL_F5"/>
    <property type="match status" value="1"/>
</dbReference>
<accession>A0A2T5MIR5</accession>
<dbReference type="SUPFAM" id="SSF51445">
    <property type="entry name" value="(Trans)glycosidases"/>
    <property type="match status" value="1"/>
</dbReference>
<dbReference type="PANTHER" id="PTHR12631:SF10">
    <property type="entry name" value="BETA-XYLOSIDASE-LIKE PROTEIN-RELATED"/>
    <property type="match status" value="1"/>
</dbReference>
<protein>
    <recommendedName>
        <fullName evidence="5">Glycoside hydrolase family 5 domain-containing protein</fullName>
    </recommendedName>
</protein>
<feature type="signal peptide" evidence="4">
    <location>
        <begin position="1"/>
        <end position="20"/>
    </location>
</feature>
<keyword evidence="2 3" id="KW-0326">Glycosidase</keyword>